<evidence type="ECO:0000313" key="9">
    <source>
        <dbReference type="EMBL" id="TKA66936.1"/>
    </source>
</evidence>
<proteinExistence type="predicted"/>
<dbReference type="Gene3D" id="1.10.10.60">
    <property type="entry name" value="Homeodomain-like"/>
    <property type="match status" value="1"/>
</dbReference>
<dbReference type="Pfam" id="PF00046">
    <property type="entry name" value="Homeodomain"/>
    <property type="match status" value="1"/>
</dbReference>
<evidence type="ECO:0000256" key="7">
    <source>
        <dbReference type="SAM" id="MobiDB-lite"/>
    </source>
</evidence>
<dbReference type="SMART" id="SM00389">
    <property type="entry name" value="HOX"/>
    <property type="match status" value="1"/>
</dbReference>
<evidence type="ECO:0000256" key="2">
    <source>
        <dbReference type="ARBA" id="ARBA00023125"/>
    </source>
</evidence>
<dbReference type="EMBL" id="NAJN01000967">
    <property type="protein sequence ID" value="TKA66936.1"/>
    <property type="molecule type" value="Genomic_DNA"/>
</dbReference>
<dbReference type="PROSITE" id="PS50071">
    <property type="entry name" value="HOMEOBOX_2"/>
    <property type="match status" value="1"/>
</dbReference>
<reference evidence="9 10" key="1">
    <citation type="submission" date="2017-03" db="EMBL/GenBank/DDBJ databases">
        <title>Genomes of endolithic fungi from Antarctica.</title>
        <authorList>
            <person name="Coleine C."/>
            <person name="Masonjones S."/>
            <person name="Stajich J.E."/>
        </authorList>
    </citation>
    <scope>NUCLEOTIDE SEQUENCE [LARGE SCALE GENOMIC DNA]</scope>
    <source>
        <strain evidence="9 10">CCFEE 5187</strain>
    </source>
</reference>
<keyword evidence="4 5" id="KW-0539">Nucleus</keyword>
<feature type="DNA-binding region" description="Homeobox" evidence="5">
    <location>
        <begin position="156"/>
        <end position="216"/>
    </location>
</feature>
<protein>
    <recommendedName>
        <fullName evidence="8">Homeobox domain-containing protein</fullName>
    </recommendedName>
</protein>
<dbReference type="PANTHER" id="PTHR24208">
    <property type="entry name" value="LIM/HOMEOBOX PROTEIN LHX"/>
    <property type="match status" value="1"/>
</dbReference>
<dbReference type="InterPro" id="IPR009057">
    <property type="entry name" value="Homeodomain-like_sf"/>
</dbReference>
<dbReference type="SUPFAM" id="SSF46689">
    <property type="entry name" value="Homeodomain-like"/>
    <property type="match status" value="1"/>
</dbReference>
<comment type="caution">
    <text evidence="9">The sequence shown here is derived from an EMBL/GenBank/DDBJ whole genome shotgun (WGS) entry which is preliminary data.</text>
</comment>
<feature type="domain" description="Homeobox" evidence="8">
    <location>
        <begin position="154"/>
        <end position="215"/>
    </location>
</feature>
<evidence type="ECO:0000256" key="3">
    <source>
        <dbReference type="ARBA" id="ARBA00023155"/>
    </source>
</evidence>
<keyword evidence="10" id="KW-1185">Reference proteome</keyword>
<evidence type="ECO:0000313" key="10">
    <source>
        <dbReference type="Proteomes" id="UP000308768"/>
    </source>
</evidence>
<evidence type="ECO:0000256" key="1">
    <source>
        <dbReference type="ARBA" id="ARBA00004123"/>
    </source>
</evidence>
<dbReference type="GO" id="GO:0005634">
    <property type="term" value="C:nucleus"/>
    <property type="evidence" value="ECO:0007669"/>
    <property type="project" value="UniProtKB-SubCell"/>
</dbReference>
<gene>
    <name evidence="9" type="ORF">B0A49_07105</name>
</gene>
<dbReference type="InterPro" id="IPR050453">
    <property type="entry name" value="LIM_Homeobox_TF"/>
</dbReference>
<dbReference type="GO" id="GO:0000977">
    <property type="term" value="F:RNA polymerase II transcription regulatory region sequence-specific DNA binding"/>
    <property type="evidence" value="ECO:0007669"/>
    <property type="project" value="TreeGrafter"/>
</dbReference>
<evidence type="ECO:0000256" key="4">
    <source>
        <dbReference type="ARBA" id="ARBA00023242"/>
    </source>
</evidence>
<dbReference type="GO" id="GO:0000981">
    <property type="term" value="F:DNA-binding transcription factor activity, RNA polymerase II-specific"/>
    <property type="evidence" value="ECO:0007669"/>
    <property type="project" value="TreeGrafter"/>
</dbReference>
<keyword evidence="3 5" id="KW-0371">Homeobox</keyword>
<evidence type="ECO:0000256" key="6">
    <source>
        <dbReference type="RuleBase" id="RU000682"/>
    </source>
</evidence>
<evidence type="ECO:0000256" key="5">
    <source>
        <dbReference type="PROSITE-ProRule" id="PRU00108"/>
    </source>
</evidence>
<accession>A0A4U0WVZ8</accession>
<keyword evidence="2 5" id="KW-0238">DNA-binding</keyword>
<evidence type="ECO:0000259" key="8">
    <source>
        <dbReference type="PROSITE" id="PS50071"/>
    </source>
</evidence>
<dbReference type="Proteomes" id="UP000308768">
    <property type="component" value="Unassembled WGS sequence"/>
</dbReference>
<dbReference type="PANTHER" id="PTHR24208:SF166">
    <property type="entry name" value="LIM HOMEOBOX TRANSCRIPTION FACTOR 1 ALPHA, ISOFORM B"/>
    <property type="match status" value="1"/>
</dbReference>
<organism evidence="9 10">
    <name type="scientific">Cryomyces minteri</name>
    <dbReference type="NCBI Taxonomy" id="331657"/>
    <lineage>
        <taxon>Eukaryota</taxon>
        <taxon>Fungi</taxon>
        <taxon>Dikarya</taxon>
        <taxon>Ascomycota</taxon>
        <taxon>Pezizomycotina</taxon>
        <taxon>Dothideomycetes</taxon>
        <taxon>Dothideomycetes incertae sedis</taxon>
        <taxon>Cryomyces</taxon>
    </lineage>
</organism>
<name>A0A4U0WVZ8_9PEZI</name>
<dbReference type="STRING" id="331657.A0A4U0WVZ8"/>
<dbReference type="OrthoDB" id="6159439at2759"/>
<dbReference type="CDD" id="cd00086">
    <property type="entry name" value="homeodomain"/>
    <property type="match status" value="1"/>
</dbReference>
<dbReference type="AlphaFoldDB" id="A0A4U0WVZ8"/>
<feature type="region of interest" description="Disordered" evidence="7">
    <location>
        <begin position="104"/>
        <end position="124"/>
    </location>
</feature>
<sequence>MPISASSQGDTGWHGQLTTSAYTGANTIQRGTSFPLHIQHDTALEGCNNYSSSFGPLSGSVHQTEIALGDTIAQSTTNLPGIVVANSEPRGLLGLPYFGGPTLDTSASSDASEALRPETNDQDYNEMSHVNRTKGDYEDDGKEPPTIAADLRVQQRKMKRFRLTHKQTRFLLNEFSRDAHPDAANCERLSREISGLSPRQVQVWFQNRRAKLKRLTSDDRDRMIKSRALPENFDMTQALHSPFGATSYHMASPATSPLTFSYEDTGRGMARSLTLDTPKRGLSDANTSPSGVNASFDGLAFTPPQSAVDMLSPASTASGAPPFGFSYQIQQRSPQTSPFVGTALENRSYLANSHQQVQGEWIAFPLRSNSSGLPQSSIVNMVQPTQLRNDALSQSPYFEQHELRKNMTSTMIPNTVDHSYPFTRSYYDSSTFFDLVQRQLPNTPSCFPNGTLRS</sequence>
<comment type="subcellular location">
    <subcellularLocation>
        <location evidence="1 5 6">Nucleus</location>
    </subcellularLocation>
</comment>
<dbReference type="InterPro" id="IPR001356">
    <property type="entry name" value="HD"/>
</dbReference>